<feature type="non-terminal residue" evidence="2">
    <location>
        <position position="133"/>
    </location>
</feature>
<dbReference type="Proteomes" id="UP001187531">
    <property type="component" value="Unassembled WGS sequence"/>
</dbReference>
<dbReference type="AlphaFoldDB" id="A0AA88HTS6"/>
<accession>A0AA88HTS6</accession>
<proteinExistence type="predicted"/>
<reference evidence="2" key="1">
    <citation type="submission" date="2023-07" db="EMBL/GenBank/DDBJ databases">
        <title>Chromosome-level genome assembly of Artemia franciscana.</title>
        <authorList>
            <person name="Jo E."/>
        </authorList>
    </citation>
    <scope>NUCLEOTIDE SEQUENCE</scope>
    <source>
        <tissue evidence="2">Whole body</tissue>
    </source>
</reference>
<dbReference type="EMBL" id="JAVRJZ010000011">
    <property type="protein sequence ID" value="KAK2716978.1"/>
    <property type="molecule type" value="Genomic_DNA"/>
</dbReference>
<protein>
    <recommendedName>
        <fullName evidence="1">CDH1/2 SANT-Helical linker 1 domain-containing protein</fullName>
    </recommendedName>
</protein>
<feature type="domain" description="CDH1/2 SANT-Helical linker 1" evidence="1">
    <location>
        <begin position="26"/>
        <end position="77"/>
    </location>
</feature>
<dbReference type="InterPro" id="IPR040793">
    <property type="entry name" value="CDH1_2_SANT_HL1"/>
</dbReference>
<name>A0AA88HTS6_ARTSF</name>
<dbReference type="Pfam" id="PF18375">
    <property type="entry name" value="CDH1_2_SANT_HL1"/>
    <property type="match status" value="1"/>
</dbReference>
<evidence type="ECO:0000313" key="3">
    <source>
        <dbReference type="Proteomes" id="UP001187531"/>
    </source>
</evidence>
<organism evidence="2 3">
    <name type="scientific">Artemia franciscana</name>
    <name type="common">Brine shrimp</name>
    <name type="synonym">Artemia sanfranciscana</name>
    <dbReference type="NCBI Taxonomy" id="6661"/>
    <lineage>
        <taxon>Eukaryota</taxon>
        <taxon>Metazoa</taxon>
        <taxon>Ecdysozoa</taxon>
        <taxon>Arthropoda</taxon>
        <taxon>Crustacea</taxon>
        <taxon>Branchiopoda</taxon>
        <taxon>Anostraca</taxon>
        <taxon>Artemiidae</taxon>
        <taxon>Artemia</taxon>
    </lineage>
</organism>
<gene>
    <name evidence="2" type="ORF">QYM36_007203</name>
</gene>
<evidence type="ECO:0000313" key="2">
    <source>
        <dbReference type="EMBL" id="KAK2716978.1"/>
    </source>
</evidence>
<evidence type="ECO:0000259" key="1">
    <source>
        <dbReference type="Pfam" id="PF18375"/>
    </source>
</evidence>
<comment type="caution">
    <text evidence="2">The sequence shown here is derived from an EMBL/GenBank/DDBJ whole genome shotgun (WGS) entry which is preliminary data.</text>
</comment>
<sequence>FVSFSKAQELFFNGPSSPTKVYSMEFQIRKLIKSFPKFSNQIERINIVAEGAKLKDKNIDDLKKLGKLLIERAKAATIIPLRRDQSGEEPKIHTGVDREQLKTIPNFLSVSMSMVWVQALGAISRKILHLVLN</sequence>
<keyword evidence="3" id="KW-1185">Reference proteome</keyword>